<feature type="compositionally biased region" description="Polar residues" evidence="1">
    <location>
        <begin position="86"/>
        <end position="109"/>
    </location>
</feature>
<feature type="compositionally biased region" description="Polar residues" evidence="1">
    <location>
        <begin position="67"/>
        <end position="77"/>
    </location>
</feature>
<organism evidence="2 3">
    <name type="scientific">Cryptolaemus montrouzieri</name>
    <dbReference type="NCBI Taxonomy" id="559131"/>
    <lineage>
        <taxon>Eukaryota</taxon>
        <taxon>Metazoa</taxon>
        <taxon>Ecdysozoa</taxon>
        <taxon>Arthropoda</taxon>
        <taxon>Hexapoda</taxon>
        <taxon>Insecta</taxon>
        <taxon>Pterygota</taxon>
        <taxon>Neoptera</taxon>
        <taxon>Endopterygota</taxon>
        <taxon>Coleoptera</taxon>
        <taxon>Polyphaga</taxon>
        <taxon>Cucujiformia</taxon>
        <taxon>Coccinelloidea</taxon>
        <taxon>Coccinellidae</taxon>
        <taxon>Scymninae</taxon>
        <taxon>Scymnini</taxon>
        <taxon>Cryptolaemus</taxon>
    </lineage>
</organism>
<feature type="region of interest" description="Disordered" evidence="1">
    <location>
        <begin position="66"/>
        <end position="109"/>
    </location>
</feature>
<dbReference type="EMBL" id="JABFTP020000186">
    <property type="protein sequence ID" value="KAL3290112.1"/>
    <property type="molecule type" value="Genomic_DNA"/>
</dbReference>
<keyword evidence="3" id="KW-1185">Reference proteome</keyword>
<evidence type="ECO:0000256" key="1">
    <source>
        <dbReference type="SAM" id="MobiDB-lite"/>
    </source>
</evidence>
<dbReference type="AlphaFoldDB" id="A0ABD2PH93"/>
<evidence type="ECO:0000313" key="2">
    <source>
        <dbReference type="EMBL" id="KAL3290112.1"/>
    </source>
</evidence>
<accession>A0ABD2PH93</accession>
<sequence>MDVSTSIQPLNTELFADYMYEPGGTINIPLEDISKQHYHHQIAPSLVPIAGPSKHQLLNSVLLPVTNGHQASETPHLQQRPDENNTFKTTNFSEQADNSTATTGQVSHR</sequence>
<protein>
    <submittedName>
        <fullName evidence="2">Uncharacterized protein</fullName>
    </submittedName>
</protein>
<reference evidence="2 3" key="1">
    <citation type="journal article" date="2021" name="BMC Biol.">
        <title>Horizontally acquired antibacterial genes associated with adaptive radiation of ladybird beetles.</title>
        <authorList>
            <person name="Li H.S."/>
            <person name="Tang X.F."/>
            <person name="Huang Y.H."/>
            <person name="Xu Z.Y."/>
            <person name="Chen M.L."/>
            <person name="Du X.Y."/>
            <person name="Qiu B.Y."/>
            <person name="Chen P.T."/>
            <person name="Zhang W."/>
            <person name="Slipinski A."/>
            <person name="Escalona H.E."/>
            <person name="Waterhouse R.M."/>
            <person name="Zwick A."/>
            <person name="Pang H."/>
        </authorList>
    </citation>
    <scope>NUCLEOTIDE SEQUENCE [LARGE SCALE GENOMIC DNA]</scope>
    <source>
        <strain evidence="2">SYSU2018</strain>
    </source>
</reference>
<comment type="caution">
    <text evidence="2">The sequence shown here is derived from an EMBL/GenBank/DDBJ whole genome shotgun (WGS) entry which is preliminary data.</text>
</comment>
<evidence type="ECO:0000313" key="3">
    <source>
        <dbReference type="Proteomes" id="UP001516400"/>
    </source>
</evidence>
<gene>
    <name evidence="2" type="ORF">HHI36_023480</name>
</gene>
<name>A0ABD2PH93_9CUCU</name>
<proteinExistence type="predicted"/>
<dbReference type="Proteomes" id="UP001516400">
    <property type="component" value="Unassembled WGS sequence"/>
</dbReference>